<evidence type="ECO:0000313" key="2">
    <source>
        <dbReference type="Proteomes" id="UP000324257"/>
    </source>
</evidence>
<proteinExistence type="predicted"/>
<evidence type="ECO:0000313" key="1">
    <source>
        <dbReference type="EMBL" id="QEG09252.1"/>
    </source>
</evidence>
<sequence>MATNDLHNPIPEYSERLWGQPNRHDILVTDETATMPRLAFDVLREYSHSTPTAVADGKMWKLRFECYRTMEVTWYLRWYAITNKQVTIHSRKIVIADWKQLLGS</sequence>
<keyword evidence="2" id="KW-1185">Reference proteome</keyword>
<protein>
    <submittedName>
        <fullName evidence="1">Uncharacterized protein</fullName>
    </submittedName>
</protein>
<gene>
    <name evidence="1" type="ORF">CPT_Pokken_029</name>
</gene>
<reference evidence="2" key="1">
    <citation type="submission" date="2019-06" db="EMBL/GenBank/DDBJ databases">
        <title>The complete genome of Stenotrophomonas phage Pokken.</title>
        <authorList>
            <person name="Hayden A."/>
            <person name="Martinez N."/>
            <person name="Moreland R."/>
            <person name="Liu M."/>
            <person name="Gonzalez C.F."/>
            <person name="Ramsey J."/>
        </authorList>
    </citation>
    <scope>NUCLEOTIDE SEQUENCE [LARGE SCALE GENOMIC DNA]</scope>
</reference>
<dbReference type="Proteomes" id="UP000324257">
    <property type="component" value="Segment"/>
</dbReference>
<name>A0A5B9N9T9_9CAUD</name>
<dbReference type="EMBL" id="MN062186">
    <property type="protein sequence ID" value="QEG09252.1"/>
    <property type="molecule type" value="Genomic_DNA"/>
</dbReference>
<accession>A0A5B9N9T9</accession>
<organism evidence="1 2">
    <name type="scientific">Stenotrophomonas phage Pokken</name>
    <dbReference type="NCBI Taxonomy" id="2596674"/>
    <lineage>
        <taxon>Viruses</taxon>
        <taxon>Duplodnaviria</taxon>
        <taxon>Heunggongvirae</taxon>
        <taxon>Uroviricota</taxon>
        <taxon>Caudoviricetes</taxon>
        <taxon>Schitoviridae</taxon>
        <taxon>Pokkenvirus</taxon>
        <taxon>Pokkenvirus pokken</taxon>
    </lineage>
</organism>